<dbReference type="EMBL" id="JARJBB010000004">
    <property type="protein sequence ID" value="MDF3299199.1"/>
    <property type="molecule type" value="Genomic_DNA"/>
</dbReference>
<name>A0ABT6A3H2_9ACTN</name>
<comment type="caution">
    <text evidence="2">The sequence shown here is derived from an EMBL/GenBank/DDBJ whole genome shotgun (WGS) entry which is preliminary data.</text>
</comment>
<feature type="signal peptide" evidence="1">
    <location>
        <begin position="1"/>
        <end position="21"/>
    </location>
</feature>
<feature type="chain" id="PRO_5045722498" description="Lipoprotein" evidence="1">
    <location>
        <begin position="22"/>
        <end position="171"/>
    </location>
</feature>
<reference evidence="2 3" key="1">
    <citation type="submission" date="2023-03" db="EMBL/GenBank/DDBJ databases">
        <title>Draft genome sequence of Streptomyces sp. K1PA1 isolated from peat swamp forest in Thailand.</title>
        <authorList>
            <person name="Klaysubun C."/>
            <person name="Duangmal K."/>
        </authorList>
    </citation>
    <scope>NUCLEOTIDE SEQUENCE [LARGE SCALE GENOMIC DNA]</scope>
    <source>
        <strain evidence="2 3">K1PA1</strain>
    </source>
</reference>
<evidence type="ECO:0000256" key="1">
    <source>
        <dbReference type="SAM" id="SignalP"/>
    </source>
</evidence>
<organism evidence="2 3">
    <name type="scientific">Streptomyces tropicalis</name>
    <dbReference type="NCBI Taxonomy" id="3034234"/>
    <lineage>
        <taxon>Bacteria</taxon>
        <taxon>Bacillati</taxon>
        <taxon>Actinomycetota</taxon>
        <taxon>Actinomycetes</taxon>
        <taxon>Kitasatosporales</taxon>
        <taxon>Streptomycetaceae</taxon>
        <taxon>Streptomyces</taxon>
    </lineage>
</organism>
<keyword evidence="3" id="KW-1185">Reference proteome</keyword>
<dbReference type="PROSITE" id="PS51257">
    <property type="entry name" value="PROKAR_LIPOPROTEIN"/>
    <property type="match status" value="1"/>
</dbReference>
<gene>
    <name evidence="2" type="ORF">P3H78_11230</name>
</gene>
<evidence type="ECO:0000313" key="3">
    <source>
        <dbReference type="Proteomes" id="UP001221150"/>
    </source>
</evidence>
<accession>A0ABT6A3H2</accession>
<protein>
    <recommendedName>
        <fullName evidence="4">Lipoprotein</fullName>
    </recommendedName>
</protein>
<evidence type="ECO:0008006" key="4">
    <source>
        <dbReference type="Google" id="ProtNLM"/>
    </source>
</evidence>
<keyword evidence="1" id="KW-0732">Signal</keyword>
<proteinExistence type="predicted"/>
<dbReference type="RefSeq" id="WP_276108732.1">
    <property type="nucleotide sequence ID" value="NZ_JARJBB010000004.1"/>
</dbReference>
<dbReference type="Proteomes" id="UP001221150">
    <property type="component" value="Unassembled WGS sequence"/>
</dbReference>
<sequence>MHPLRTVAAGLLLLSAMTACGGRTVTVSVPADARNRHGATGSLSARNVFEQLAASVGSIRKTGVVTAGNDPGHLLGRHHEYLSKVTFSDSFVAGSDVTGSGRGEVERGGAVEVFATRSDARARAAYIRGVTRAMPAFAERDYLRGRILVRVSRYLDAARAEAYSRAVDQLT</sequence>
<evidence type="ECO:0000313" key="2">
    <source>
        <dbReference type="EMBL" id="MDF3299199.1"/>
    </source>
</evidence>